<reference evidence="3 4" key="1">
    <citation type="submission" date="2016-10" db="EMBL/GenBank/DDBJ databases">
        <authorList>
            <person name="de Groot N.N."/>
        </authorList>
    </citation>
    <scope>NUCLEOTIDE SEQUENCE [LARGE SCALE GENOMIC DNA]</scope>
    <source>
        <strain evidence="3 4">ATCC 43154</strain>
    </source>
</reference>
<dbReference type="InterPro" id="IPR007487">
    <property type="entry name" value="ABC_transpt-TYRBP-like"/>
</dbReference>
<name>A0A1I4SB12_9BURK</name>
<gene>
    <name evidence="3" type="ORF">SAMN02982985_04710</name>
</gene>
<dbReference type="Gene3D" id="3.40.50.2300">
    <property type="match status" value="1"/>
</dbReference>
<dbReference type="STRING" id="758825.SAMN02982985_04710"/>
<accession>A0A1I4SB12</accession>
<evidence type="ECO:0000313" key="3">
    <source>
        <dbReference type="EMBL" id="SFM61463.1"/>
    </source>
</evidence>
<feature type="region of interest" description="Disordered" evidence="1">
    <location>
        <begin position="34"/>
        <end position="55"/>
    </location>
</feature>
<evidence type="ECO:0000256" key="1">
    <source>
        <dbReference type="SAM" id="MobiDB-lite"/>
    </source>
</evidence>
<dbReference type="PANTHER" id="PTHR35271:SF1">
    <property type="entry name" value="ABC TRANSPORTER, SUBSTRATE-BINDING LIPOPROTEIN"/>
    <property type="match status" value="1"/>
</dbReference>
<evidence type="ECO:0000256" key="2">
    <source>
        <dbReference type="SAM" id="SignalP"/>
    </source>
</evidence>
<evidence type="ECO:0000313" key="4">
    <source>
        <dbReference type="Proteomes" id="UP000199470"/>
    </source>
</evidence>
<keyword evidence="2" id="KW-0732">Signal</keyword>
<dbReference type="PANTHER" id="PTHR35271">
    <property type="entry name" value="ABC TRANSPORTER, SUBSTRATE-BINDING LIPOPROTEIN-RELATED"/>
    <property type="match status" value="1"/>
</dbReference>
<dbReference type="EMBL" id="FOTW01000025">
    <property type="protein sequence ID" value="SFM61463.1"/>
    <property type="molecule type" value="Genomic_DNA"/>
</dbReference>
<sequence>MIKKKIFNAGQNLASGALMCMLALAATLAMAPARAQQPTQPQPRTAPSAAPGRPAAASIVDLPGAAPRNAVGALLDRIESGTVSAPQWAEVRPVTLAQLEDQLRRPELQASIGKGSIAVLYPNVDEPFRSAFVSMIQGIEERTKLRVRSYPVDPKVDTAELNTTLKHNGTRVVIALGRQGLNATAGLDREISVLVGGVLLLSESENVAGISMTPDPALLFARLRALLPELRRVIVVYNPQKSEWLMKLARDAARAQGLELSSHVAGDLARAAQLYPQLINAADPRRDAVWLPHDTTTVEESTILPLVLRESWNSGVPLFSSNVLHVKKGALFAMVPNNVELGRTLASSAMGMIAGDAKRRSLVPLRELQTAINVRTANHMGLNLGYQQQRAFDFVYPQP</sequence>
<feature type="chain" id="PRO_5011459094" evidence="2">
    <location>
        <begin position="36"/>
        <end position="399"/>
    </location>
</feature>
<keyword evidence="4" id="KW-1185">Reference proteome</keyword>
<proteinExistence type="predicted"/>
<dbReference type="Pfam" id="PF04392">
    <property type="entry name" value="ABC_sub_bind"/>
    <property type="match status" value="1"/>
</dbReference>
<dbReference type="RefSeq" id="WP_245774411.1">
    <property type="nucleotide sequence ID" value="NZ_FOTW01000025.1"/>
</dbReference>
<dbReference type="AlphaFoldDB" id="A0A1I4SB12"/>
<organism evidence="3 4">
    <name type="scientific">Rugamonas rubra</name>
    <dbReference type="NCBI Taxonomy" id="758825"/>
    <lineage>
        <taxon>Bacteria</taxon>
        <taxon>Pseudomonadati</taxon>
        <taxon>Pseudomonadota</taxon>
        <taxon>Betaproteobacteria</taxon>
        <taxon>Burkholderiales</taxon>
        <taxon>Oxalobacteraceae</taxon>
        <taxon>Telluria group</taxon>
        <taxon>Rugamonas</taxon>
    </lineage>
</organism>
<dbReference type="Proteomes" id="UP000199470">
    <property type="component" value="Unassembled WGS sequence"/>
</dbReference>
<feature type="signal peptide" evidence="2">
    <location>
        <begin position="1"/>
        <end position="35"/>
    </location>
</feature>
<protein>
    <submittedName>
        <fullName evidence="3">Putative ABC transport system substrate-binding protein</fullName>
    </submittedName>
</protein>